<dbReference type="EMBL" id="KR053197">
    <property type="protein sequence ID" value="AKJ72257.1"/>
    <property type="molecule type" value="Genomic_DNA"/>
</dbReference>
<dbReference type="Proteomes" id="UP000207608">
    <property type="component" value="Segment"/>
</dbReference>
<dbReference type="OrthoDB" id="24355at10239"/>
<dbReference type="RefSeq" id="YP_009276101.1">
    <property type="nucleotide sequence ID" value="NC_030935.1"/>
</dbReference>
<dbReference type="GeneID" id="28802566"/>
<keyword evidence="2" id="KW-1185">Reference proteome</keyword>
<protein>
    <submittedName>
        <fullName evidence="1">Uncharacterized protein</fullName>
    </submittedName>
</protein>
<sequence>MSTLTDALGRVVDALTAAGIAATTNPADVIAPGAWVIPHDITDPTLCGGLTVRADVCLVAPDNGTANAIAILGDLLDQAAPVLTFDEPVRSMAVTPPGLSALPALVITTTTD</sequence>
<accession>A0A0K0N693</accession>
<evidence type="ECO:0000313" key="2">
    <source>
        <dbReference type="Proteomes" id="UP000207608"/>
    </source>
</evidence>
<reference evidence="1 2" key="1">
    <citation type="journal article" date="2015" name="PLoS ONE">
        <title>Lysis to Kill: Evaluation of the Lytic Abilities, and Genomics of Nine Bacteriophages Infective for Gordonia spp. and Their Potential Use in Activated Sludge Foam Biocontrol.</title>
        <authorList>
            <person name="Dyson Z.A."/>
            <person name="Tucci J."/>
            <person name="Seviour R.J."/>
            <person name="Petrovski S."/>
        </authorList>
    </citation>
    <scope>NUCLEOTIDE SEQUENCE [LARGE SCALE GENOMIC DNA]</scope>
</reference>
<dbReference type="KEGG" id="vg:28802566"/>
<organism evidence="1 2">
    <name type="scientific">Gordonia phage GRU3</name>
    <dbReference type="NCBI Taxonomy" id="1647473"/>
    <lineage>
        <taxon>Viruses</taxon>
        <taxon>Duplodnaviria</taxon>
        <taxon>Heunggongvirae</taxon>
        <taxon>Uroviricota</taxon>
        <taxon>Caudoviricetes</taxon>
        <taxon>Grutrevirus</taxon>
        <taxon>Grutrevirus GRU3</taxon>
    </lineage>
</organism>
<name>A0A0K0N693_9CAUD</name>
<proteinExistence type="predicted"/>
<gene>
    <name evidence="1" type="ORF">GRU3_8</name>
</gene>
<evidence type="ECO:0000313" key="1">
    <source>
        <dbReference type="EMBL" id="AKJ72257.1"/>
    </source>
</evidence>